<dbReference type="SUPFAM" id="SSF55326">
    <property type="entry name" value="PurM N-terminal domain-like"/>
    <property type="match status" value="1"/>
</dbReference>
<dbReference type="PANTHER" id="PTHR30303:SF0">
    <property type="entry name" value="CARBAMOYL DEHYDRATASE HYPE"/>
    <property type="match status" value="1"/>
</dbReference>
<evidence type="ECO:0000256" key="1">
    <source>
        <dbReference type="ARBA" id="ARBA00006243"/>
    </source>
</evidence>
<dbReference type="PIRSF" id="PIRSF005644">
    <property type="entry name" value="Hdrgns_mtr_HypE"/>
    <property type="match status" value="1"/>
</dbReference>
<dbReference type="CDD" id="cd02197">
    <property type="entry name" value="HypE"/>
    <property type="match status" value="1"/>
</dbReference>
<evidence type="ECO:0000259" key="3">
    <source>
        <dbReference type="Pfam" id="PF02769"/>
    </source>
</evidence>
<dbReference type="KEGG" id="muc:MuYL_1236"/>
<dbReference type="Gene3D" id="3.90.650.10">
    <property type="entry name" value="PurM-like C-terminal domain"/>
    <property type="match status" value="1"/>
</dbReference>
<gene>
    <name evidence="4" type="ORF">MuYL_1236</name>
</gene>
<dbReference type="Pfam" id="PF00586">
    <property type="entry name" value="AIRS"/>
    <property type="match status" value="1"/>
</dbReference>
<proteinExistence type="inferred from homology"/>
<dbReference type="EMBL" id="CP022743">
    <property type="protein sequence ID" value="ASU33134.1"/>
    <property type="molecule type" value="Genomic_DNA"/>
</dbReference>
<reference evidence="4 5" key="1">
    <citation type="submission" date="2017-08" db="EMBL/GenBank/DDBJ databases">
        <title>Complete genome sequence of Mucilaginibacter sp. strain BJC16-A31.</title>
        <authorList>
            <consortium name="Henan University of Science and Technology"/>
            <person name="You X."/>
        </authorList>
    </citation>
    <scope>NUCLEOTIDE SEQUENCE [LARGE SCALE GENOMIC DNA]</scope>
    <source>
        <strain evidence="4 5">BJC16-A31</strain>
    </source>
</reference>
<dbReference type="InterPro" id="IPR036921">
    <property type="entry name" value="PurM-like_N_sf"/>
</dbReference>
<dbReference type="NCBIfam" id="TIGR02124">
    <property type="entry name" value="hypE"/>
    <property type="match status" value="1"/>
</dbReference>
<accession>A0A223NTX7</accession>
<dbReference type="InterPro" id="IPR016188">
    <property type="entry name" value="PurM-like_N"/>
</dbReference>
<dbReference type="Proteomes" id="UP000215002">
    <property type="component" value="Chromosome"/>
</dbReference>
<dbReference type="AlphaFoldDB" id="A0A223NTX7"/>
<keyword evidence="5" id="KW-1185">Reference proteome</keyword>
<dbReference type="InterPro" id="IPR011854">
    <property type="entry name" value="HypE"/>
</dbReference>
<feature type="domain" description="PurM-like N-terminal" evidence="2">
    <location>
        <begin position="47"/>
        <end position="158"/>
    </location>
</feature>
<evidence type="ECO:0000313" key="4">
    <source>
        <dbReference type="EMBL" id="ASU33134.1"/>
    </source>
</evidence>
<dbReference type="SUPFAM" id="SSF56042">
    <property type="entry name" value="PurM C-terminal domain-like"/>
    <property type="match status" value="1"/>
</dbReference>
<organism evidence="4 5">
    <name type="scientific">Mucilaginibacter xinganensis</name>
    <dbReference type="NCBI Taxonomy" id="1234841"/>
    <lineage>
        <taxon>Bacteria</taxon>
        <taxon>Pseudomonadati</taxon>
        <taxon>Bacteroidota</taxon>
        <taxon>Sphingobacteriia</taxon>
        <taxon>Sphingobacteriales</taxon>
        <taxon>Sphingobacteriaceae</taxon>
        <taxon>Mucilaginibacter</taxon>
    </lineage>
</organism>
<evidence type="ECO:0000313" key="5">
    <source>
        <dbReference type="Proteomes" id="UP000215002"/>
    </source>
</evidence>
<protein>
    <submittedName>
        <fullName evidence="4">Hydrogenase expression/formation protein HypE</fullName>
    </submittedName>
</protein>
<dbReference type="InterPro" id="IPR010918">
    <property type="entry name" value="PurM-like_C_dom"/>
</dbReference>
<evidence type="ECO:0000259" key="2">
    <source>
        <dbReference type="Pfam" id="PF00586"/>
    </source>
</evidence>
<dbReference type="Gene3D" id="3.30.1330.10">
    <property type="entry name" value="PurM-like, N-terminal domain"/>
    <property type="match status" value="1"/>
</dbReference>
<dbReference type="OrthoDB" id="9801934at2"/>
<dbReference type="RefSeq" id="WP_094572865.1">
    <property type="nucleotide sequence ID" value="NZ_CP022743.1"/>
</dbReference>
<dbReference type="InterPro" id="IPR036676">
    <property type="entry name" value="PurM-like_C_sf"/>
</dbReference>
<feature type="domain" description="PurM-like C-terminal" evidence="3">
    <location>
        <begin position="170"/>
        <end position="317"/>
    </location>
</feature>
<name>A0A223NTX7_9SPHI</name>
<sequence>MKLSCPLPKLDFDTINLGHGSGGTLTSQLLDAGVFKLLENDLLNKKHDGAIFNLSGKVALSTDTYVVSPIFFEGGNIGDLSINGTVNDLAMCGASAKYLTLGFVLEEGLKMTEFWEVLLSIKAACDVAGVNIVTGDTKVVERGKGDKIFINTTGIGIMHPKANIDAENIKTGDKVILSGPLARHGITIMSHRQGLQFESTISSDTRPLNKIVLSLLDEFGEKIHFLRDPTRGGLATVLNEIATDARFGIDIIQKNVSVEEEVIGACEMLGLDPLYVANEGLFVTVVDPTVADAVLSRLKEWEYGKMASIVGEITTDHPRQVIMKSLIGGRRVVNMLPGEQLPRIC</sequence>
<dbReference type="Pfam" id="PF02769">
    <property type="entry name" value="AIRS_C"/>
    <property type="match status" value="1"/>
</dbReference>
<dbReference type="PANTHER" id="PTHR30303">
    <property type="entry name" value="HYDROGENASE ISOENZYMES FORMATION PROTEIN HYPE"/>
    <property type="match status" value="1"/>
</dbReference>
<comment type="similarity">
    <text evidence="1">Belongs to the HypE family.</text>
</comment>
<dbReference type="GO" id="GO:0051604">
    <property type="term" value="P:protein maturation"/>
    <property type="evidence" value="ECO:0007669"/>
    <property type="project" value="TreeGrafter"/>
</dbReference>